<dbReference type="InterPro" id="IPR006541">
    <property type="entry name" value="Bacteriocin_ass"/>
</dbReference>
<feature type="transmembrane region" description="Helical" evidence="1">
    <location>
        <begin position="209"/>
        <end position="231"/>
    </location>
</feature>
<evidence type="ECO:0000313" key="2">
    <source>
        <dbReference type="EMBL" id="SFE98158.1"/>
    </source>
</evidence>
<accession>A0A1I2F0E2</accession>
<evidence type="ECO:0000313" key="3">
    <source>
        <dbReference type="Proteomes" id="UP000183410"/>
    </source>
</evidence>
<keyword evidence="1" id="KW-0812">Transmembrane</keyword>
<feature type="transmembrane region" description="Helical" evidence="1">
    <location>
        <begin position="243"/>
        <end position="265"/>
    </location>
</feature>
<protein>
    <recommendedName>
        <fullName evidence="4">Bacteriocin-associated integral membrane (Putative immunity) protein</fullName>
    </recommendedName>
</protein>
<keyword evidence="3" id="KW-1185">Reference proteome</keyword>
<evidence type="ECO:0008006" key="4">
    <source>
        <dbReference type="Google" id="ProtNLM"/>
    </source>
</evidence>
<dbReference type="AlphaFoldDB" id="A0A1I2F0E2"/>
<dbReference type="Pfam" id="PF07242">
    <property type="entry name" value="DUF1430"/>
    <property type="match status" value="1"/>
</dbReference>
<feature type="transmembrane region" description="Helical" evidence="1">
    <location>
        <begin position="540"/>
        <end position="562"/>
    </location>
</feature>
<dbReference type="Proteomes" id="UP000183410">
    <property type="component" value="Unassembled WGS sequence"/>
</dbReference>
<evidence type="ECO:0000256" key="1">
    <source>
        <dbReference type="SAM" id="Phobius"/>
    </source>
</evidence>
<name>A0A1I2F0E2_9BACL</name>
<feature type="transmembrane region" description="Helical" evidence="1">
    <location>
        <begin position="590"/>
        <end position="611"/>
    </location>
</feature>
<feature type="transmembrane region" description="Helical" evidence="1">
    <location>
        <begin position="617"/>
        <end position="639"/>
    </location>
</feature>
<dbReference type="OrthoDB" id="2824371at2"/>
<organism evidence="2 3">
    <name type="scientific">Paenibacillus algorifonticola</name>
    <dbReference type="NCBI Taxonomy" id="684063"/>
    <lineage>
        <taxon>Bacteria</taxon>
        <taxon>Bacillati</taxon>
        <taxon>Bacillota</taxon>
        <taxon>Bacilli</taxon>
        <taxon>Bacillales</taxon>
        <taxon>Paenibacillaceae</taxon>
        <taxon>Paenibacillus</taxon>
    </lineage>
</organism>
<keyword evidence="1" id="KW-1133">Transmembrane helix</keyword>
<sequence length="656" mass="75817">MKTIKFIISFCVLFIGMLIIGESHTFHLDNFYTKFDQTTLYKQPHTTDQEMVKDILNSAKNNDVEVFTYIKSPKSMFSTEFEVYGSSGVEPYINKELQIHEGEYGSLFMGNIRFSFSDLGKIGNMDAIHEFYVIGNDDQVHTFKMNLIDKYAGNHPQEGYENTELRNTIILIWLLILCMILFLTFYDAIFTKKESLIKISMGESVHKIFWKNVMIDSIVLTVHFFIAVSVLSQFTSVLFRFDLSLTFFLLMLFLNSLLYLSLFNYPIKEVFSNSVGSKKLLTLNYSLKLFTSIITILIISSNLVFIIESVNLYKQKSFFEEYSEYDYIRLQYKPVPNHDGSATNTLTDSVNVQTSFYQAFFREFKATSFVNISNLTKVEGILANQNSYAYLSSKIKELREAALAEKVYFVLPKRLSNDTGVVKKMIEAVRFYEGADFSYNHEVIYYEDPIELISIDENYTYGSDFFENPVIIYNNLAPKMLPSGSNNIQKMNVLHDIMYKVEDQAFTRFIEEHGLENQIVSRTNVLENYENKWTIAKRVLYINLVFSVLVIVMELLIISSIIKLEYDINAIELAVKKVMGYSAVEKHRKLLVLTVLTTTLSMGLTVIISFMLKFSEFYYLMIGGISILLLEVAVILFFIHRIEKVKIQKILKGGNL</sequence>
<reference evidence="3" key="1">
    <citation type="submission" date="2016-10" db="EMBL/GenBank/DDBJ databases">
        <authorList>
            <person name="Varghese N."/>
            <person name="Submissions S."/>
        </authorList>
    </citation>
    <scope>NUCLEOTIDE SEQUENCE [LARGE SCALE GENOMIC DNA]</scope>
    <source>
        <strain evidence="3">CGMCC 1.10223</strain>
    </source>
</reference>
<keyword evidence="1" id="KW-0472">Membrane</keyword>
<feature type="transmembrane region" description="Helical" evidence="1">
    <location>
        <begin position="285"/>
        <end position="307"/>
    </location>
</feature>
<feature type="transmembrane region" description="Helical" evidence="1">
    <location>
        <begin position="170"/>
        <end position="189"/>
    </location>
</feature>
<gene>
    <name evidence="2" type="ORF">SAMN04487969_110163</name>
</gene>
<proteinExistence type="predicted"/>
<dbReference type="RefSeq" id="WP_046229041.1">
    <property type="nucleotide sequence ID" value="NZ_FONN01000010.1"/>
</dbReference>
<dbReference type="EMBL" id="FONN01000010">
    <property type="protein sequence ID" value="SFE98158.1"/>
    <property type="molecule type" value="Genomic_DNA"/>
</dbReference>